<organism evidence="2">
    <name type="scientific">marine sediment metagenome</name>
    <dbReference type="NCBI Taxonomy" id="412755"/>
    <lineage>
        <taxon>unclassified sequences</taxon>
        <taxon>metagenomes</taxon>
        <taxon>ecological metagenomes</taxon>
    </lineage>
</organism>
<comment type="caution">
    <text evidence="2">The sequence shown here is derived from an EMBL/GenBank/DDBJ whole genome shotgun (WGS) entry which is preliminary data.</text>
</comment>
<keyword evidence="1" id="KW-0812">Transmembrane</keyword>
<proteinExistence type="predicted"/>
<gene>
    <name evidence="2" type="ORF">S01H1_57894</name>
</gene>
<sequence>MGILLTGGAGIANAKQVLPKGEDTFETAVRIEPGSYQGGSLDNKESEYFYIADIEFAQKIDIKGTFVAASANSGAWAVLALYDEGGTLLSSQDQGFYEEPLSLTISQTHRGADLGKYYIKVASDLFKIASYTLEVSLTEAPVEETGNGIPAGTEAPSEGTNWILILGIIALIAVAGIIVYFVLKKKK</sequence>
<protein>
    <submittedName>
        <fullName evidence="2">Uncharacterized protein</fullName>
    </submittedName>
</protein>
<evidence type="ECO:0000256" key="1">
    <source>
        <dbReference type="SAM" id="Phobius"/>
    </source>
</evidence>
<dbReference type="AlphaFoldDB" id="X0VSW3"/>
<dbReference type="EMBL" id="BARS01037787">
    <property type="protein sequence ID" value="GAG15528.1"/>
    <property type="molecule type" value="Genomic_DNA"/>
</dbReference>
<feature type="transmembrane region" description="Helical" evidence="1">
    <location>
        <begin position="162"/>
        <end position="183"/>
    </location>
</feature>
<keyword evidence="1" id="KW-1133">Transmembrane helix</keyword>
<accession>X0VSW3</accession>
<evidence type="ECO:0000313" key="2">
    <source>
        <dbReference type="EMBL" id="GAG15528.1"/>
    </source>
</evidence>
<name>X0VSW3_9ZZZZ</name>
<dbReference type="Gene3D" id="2.60.120.380">
    <property type="match status" value="1"/>
</dbReference>
<keyword evidence="1" id="KW-0472">Membrane</keyword>
<reference evidence="2" key="1">
    <citation type="journal article" date="2014" name="Front. Microbiol.">
        <title>High frequency of phylogenetically diverse reductive dehalogenase-homologous genes in deep subseafloor sedimentary metagenomes.</title>
        <authorList>
            <person name="Kawai M."/>
            <person name="Futagami T."/>
            <person name="Toyoda A."/>
            <person name="Takaki Y."/>
            <person name="Nishi S."/>
            <person name="Hori S."/>
            <person name="Arai W."/>
            <person name="Tsubouchi T."/>
            <person name="Morono Y."/>
            <person name="Uchiyama I."/>
            <person name="Ito T."/>
            <person name="Fujiyama A."/>
            <person name="Inagaki F."/>
            <person name="Takami H."/>
        </authorList>
    </citation>
    <scope>NUCLEOTIDE SEQUENCE</scope>
    <source>
        <strain evidence="2">Expedition CK06-06</strain>
    </source>
</reference>